<sequence>MTGKRTPTRRTPSNGTVSPEIHSTPSACPAQRSAKPVTSPEIGRVSGGPCRAGVAVTSIEGVRAR</sequence>
<evidence type="ECO:0000256" key="1">
    <source>
        <dbReference type="SAM" id="MobiDB-lite"/>
    </source>
</evidence>
<dbReference type="EMBL" id="OBDO01000001">
    <property type="protein sequence ID" value="SNX94218.1"/>
    <property type="molecule type" value="Genomic_DNA"/>
</dbReference>
<feature type="compositionally biased region" description="Polar residues" evidence="1">
    <location>
        <begin position="9"/>
        <end position="26"/>
    </location>
</feature>
<evidence type="ECO:0000313" key="3">
    <source>
        <dbReference type="Proteomes" id="UP000219514"/>
    </source>
</evidence>
<evidence type="ECO:0000313" key="2">
    <source>
        <dbReference type="EMBL" id="SNX94218.1"/>
    </source>
</evidence>
<dbReference type="Proteomes" id="UP000219514">
    <property type="component" value="Unassembled WGS sequence"/>
</dbReference>
<organism evidence="2 3">
    <name type="scientific">Geodermatophilus sabuli</name>
    <dbReference type="NCBI Taxonomy" id="1564158"/>
    <lineage>
        <taxon>Bacteria</taxon>
        <taxon>Bacillati</taxon>
        <taxon>Actinomycetota</taxon>
        <taxon>Actinomycetes</taxon>
        <taxon>Geodermatophilales</taxon>
        <taxon>Geodermatophilaceae</taxon>
        <taxon>Geodermatophilus</taxon>
    </lineage>
</organism>
<dbReference type="AlphaFoldDB" id="A0A285E550"/>
<accession>A0A285E550</accession>
<reference evidence="2 3" key="1">
    <citation type="submission" date="2017-09" db="EMBL/GenBank/DDBJ databases">
        <authorList>
            <person name="Ehlers B."/>
            <person name="Leendertz F.H."/>
        </authorList>
    </citation>
    <scope>NUCLEOTIDE SEQUENCE [LARGE SCALE GENOMIC DNA]</scope>
    <source>
        <strain evidence="2 3">DSM 46844</strain>
    </source>
</reference>
<protein>
    <submittedName>
        <fullName evidence="2">Uncharacterized protein</fullName>
    </submittedName>
</protein>
<keyword evidence="3" id="KW-1185">Reference proteome</keyword>
<name>A0A285E550_9ACTN</name>
<proteinExistence type="predicted"/>
<dbReference type="RefSeq" id="WP_216359551.1">
    <property type="nucleotide sequence ID" value="NZ_JACHXB010000001.1"/>
</dbReference>
<feature type="region of interest" description="Disordered" evidence="1">
    <location>
        <begin position="1"/>
        <end position="65"/>
    </location>
</feature>
<gene>
    <name evidence="2" type="ORF">SAMN06893097_1016</name>
</gene>